<keyword evidence="5 7" id="KW-1133">Transmembrane helix</keyword>
<evidence type="ECO:0000256" key="7">
    <source>
        <dbReference type="SAM" id="Phobius"/>
    </source>
</evidence>
<evidence type="ECO:0000313" key="9">
    <source>
        <dbReference type="Proteomes" id="UP000006911"/>
    </source>
</evidence>
<keyword evidence="9" id="KW-1185">Reference proteome</keyword>
<keyword evidence="2" id="KW-0813">Transport</keyword>
<dbReference type="InterPro" id="IPR036259">
    <property type="entry name" value="MFS_trans_sf"/>
</dbReference>
<feature type="transmembrane region" description="Helical" evidence="7">
    <location>
        <begin position="212"/>
        <end position="234"/>
    </location>
</feature>
<feature type="transmembrane region" description="Helical" evidence="7">
    <location>
        <begin position="178"/>
        <end position="200"/>
    </location>
</feature>
<dbReference type="GO" id="GO:0022857">
    <property type="term" value="F:transmembrane transporter activity"/>
    <property type="evidence" value="ECO:0007669"/>
    <property type="project" value="InterPro"/>
</dbReference>
<gene>
    <name evidence="8" type="ORF">GSTUM_00009614001</name>
</gene>
<keyword evidence="3" id="KW-1003">Cell membrane</keyword>
<dbReference type="InterPro" id="IPR011701">
    <property type="entry name" value="MFS"/>
</dbReference>
<dbReference type="Proteomes" id="UP000006911">
    <property type="component" value="Unassembled WGS sequence"/>
</dbReference>
<dbReference type="SUPFAM" id="SSF103473">
    <property type="entry name" value="MFS general substrate transporter"/>
    <property type="match status" value="1"/>
</dbReference>
<feature type="transmembrane region" description="Helical" evidence="7">
    <location>
        <begin position="153"/>
        <end position="172"/>
    </location>
</feature>
<dbReference type="EMBL" id="FN430340">
    <property type="protein sequence ID" value="CAZ85050.1"/>
    <property type="molecule type" value="Genomic_DNA"/>
</dbReference>
<dbReference type="KEGG" id="tml:GSTUM_00009614001"/>
<dbReference type="Pfam" id="PF07690">
    <property type="entry name" value="MFS_1"/>
    <property type="match status" value="1"/>
</dbReference>
<accession>D5GKK7</accession>
<dbReference type="GO" id="GO:0005886">
    <property type="term" value="C:plasma membrane"/>
    <property type="evidence" value="ECO:0007669"/>
    <property type="project" value="UniProtKB-SubCell"/>
</dbReference>
<keyword evidence="6 7" id="KW-0472">Membrane</keyword>
<comment type="subcellular location">
    <subcellularLocation>
        <location evidence="1">Cell membrane</location>
        <topology evidence="1">Multi-pass membrane protein</topology>
    </subcellularLocation>
</comment>
<feature type="transmembrane region" description="Helical" evidence="7">
    <location>
        <begin position="110"/>
        <end position="132"/>
    </location>
</feature>
<feature type="transmembrane region" description="Helical" evidence="7">
    <location>
        <begin position="73"/>
        <end position="98"/>
    </location>
</feature>
<name>D5GKK7_TUBMM</name>
<keyword evidence="4 7" id="KW-0812">Transmembrane</keyword>
<dbReference type="PANTHER" id="PTHR23502:SF186">
    <property type="entry name" value="MAJOR FACILITATOR SUPERFAMILY (MFS) PROFILE DOMAIN-CONTAINING PROTEIN"/>
    <property type="match status" value="1"/>
</dbReference>
<reference evidence="8 9" key="1">
    <citation type="journal article" date="2010" name="Nature">
        <title>Perigord black truffle genome uncovers evolutionary origins and mechanisms of symbiosis.</title>
        <authorList>
            <person name="Martin F."/>
            <person name="Kohler A."/>
            <person name="Murat C."/>
            <person name="Balestrini R."/>
            <person name="Coutinho P.M."/>
            <person name="Jaillon O."/>
            <person name="Montanini B."/>
            <person name="Morin E."/>
            <person name="Noel B."/>
            <person name="Percudani R."/>
            <person name="Porcel B."/>
            <person name="Rubini A."/>
            <person name="Amicucci A."/>
            <person name="Amselem J."/>
            <person name="Anthouard V."/>
            <person name="Arcioni S."/>
            <person name="Artiguenave F."/>
            <person name="Aury J.M."/>
            <person name="Ballario P."/>
            <person name="Bolchi A."/>
            <person name="Brenna A."/>
            <person name="Brun A."/>
            <person name="Buee M."/>
            <person name="Cantarel B."/>
            <person name="Chevalier G."/>
            <person name="Couloux A."/>
            <person name="Da Silva C."/>
            <person name="Denoeud F."/>
            <person name="Duplessis S."/>
            <person name="Ghignone S."/>
            <person name="Hilselberger B."/>
            <person name="Iotti M."/>
            <person name="Marcais B."/>
            <person name="Mello A."/>
            <person name="Miranda M."/>
            <person name="Pacioni G."/>
            <person name="Quesneville H."/>
            <person name="Riccioni C."/>
            <person name="Ruotolo R."/>
            <person name="Splivallo R."/>
            <person name="Stocchi V."/>
            <person name="Tisserant E."/>
            <person name="Viscomi A.R."/>
            <person name="Zambonelli A."/>
            <person name="Zampieri E."/>
            <person name="Henrissat B."/>
            <person name="Lebrun M.H."/>
            <person name="Paolocci F."/>
            <person name="Bonfante P."/>
            <person name="Ottonello S."/>
            <person name="Wincker P."/>
        </authorList>
    </citation>
    <scope>NUCLEOTIDE SEQUENCE [LARGE SCALE GENOMIC DNA]</scope>
    <source>
        <strain evidence="8 9">Mel28</strain>
    </source>
</reference>
<dbReference type="AlphaFoldDB" id="D5GKK7"/>
<sequence>MAMRAFLGPGLGPIIGVPESHPQTLLSRKARELRKRTGVEGLYTELQRNRLPRSRTFMAAVWRPLRLLVFEPIVLPTSLFVSFIWGILYLYLVAYIVAFRTRYGWGEAKAGAAFGGVTIGILLAGGMAGMANKIFVRLSEKHGNNGPFPEGRLPPAMLAAVLAPASMFWLAWTVFTHIHWAVPVASGIPFGWCIVMLFISFATYTSDSFPHIAASVGAASSLLRCLFAMSFPLVTPKLYEKFEPEWAETILASITLLFIPVPFLFWRYGPWLRSKSRFRSKFL</sequence>
<dbReference type="GeneID" id="9184712"/>
<evidence type="ECO:0000256" key="6">
    <source>
        <dbReference type="ARBA" id="ARBA00023136"/>
    </source>
</evidence>
<dbReference type="InParanoid" id="D5GKK7"/>
<evidence type="ECO:0000256" key="2">
    <source>
        <dbReference type="ARBA" id="ARBA00022448"/>
    </source>
</evidence>
<proteinExistence type="predicted"/>
<dbReference type="PANTHER" id="PTHR23502">
    <property type="entry name" value="MAJOR FACILITATOR SUPERFAMILY"/>
    <property type="match status" value="1"/>
</dbReference>
<protein>
    <submittedName>
        <fullName evidence="8">(Perigord truffle) hypothetical protein</fullName>
    </submittedName>
</protein>
<evidence type="ECO:0000256" key="1">
    <source>
        <dbReference type="ARBA" id="ARBA00004651"/>
    </source>
</evidence>
<dbReference type="Gene3D" id="1.20.1250.20">
    <property type="entry name" value="MFS general substrate transporter like domains"/>
    <property type="match status" value="1"/>
</dbReference>
<dbReference type="HOGENOM" id="CLU_008455_11_0_1"/>
<feature type="transmembrane region" description="Helical" evidence="7">
    <location>
        <begin position="246"/>
        <end position="269"/>
    </location>
</feature>
<dbReference type="eggNOG" id="KOG0255">
    <property type="taxonomic scope" value="Eukaryota"/>
</dbReference>
<dbReference type="RefSeq" id="XP_002840859.1">
    <property type="nucleotide sequence ID" value="XM_002840813.1"/>
</dbReference>
<organism evidence="8 9">
    <name type="scientific">Tuber melanosporum (strain Mel28)</name>
    <name type="common">Perigord black truffle</name>
    <dbReference type="NCBI Taxonomy" id="656061"/>
    <lineage>
        <taxon>Eukaryota</taxon>
        <taxon>Fungi</taxon>
        <taxon>Dikarya</taxon>
        <taxon>Ascomycota</taxon>
        <taxon>Pezizomycotina</taxon>
        <taxon>Pezizomycetes</taxon>
        <taxon>Pezizales</taxon>
        <taxon>Tuberaceae</taxon>
        <taxon>Tuber</taxon>
    </lineage>
</organism>
<evidence type="ECO:0000256" key="5">
    <source>
        <dbReference type="ARBA" id="ARBA00022989"/>
    </source>
</evidence>
<dbReference type="OMA" id="YISIMYG"/>
<evidence type="ECO:0000256" key="4">
    <source>
        <dbReference type="ARBA" id="ARBA00022692"/>
    </source>
</evidence>
<evidence type="ECO:0000313" key="8">
    <source>
        <dbReference type="EMBL" id="CAZ85050.1"/>
    </source>
</evidence>
<evidence type="ECO:0000256" key="3">
    <source>
        <dbReference type="ARBA" id="ARBA00022475"/>
    </source>
</evidence>